<accession>A0A1U7CL07</accession>
<dbReference type="InterPro" id="IPR043906">
    <property type="entry name" value="Gfo/Idh/MocA_OxRdtase_bact_C"/>
</dbReference>
<dbReference type="Pfam" id="PF01408">
    <property type="entry name" value="GFO_IDH_MocA"/>
    <property type="match status" value="1"/>
</dbReference>
<sequence length="438" mass="47916">MTGQWTRRELLAASAAGAASAAVGPRAWARGDDSAPAKPSGSPNESITLGFIGVGGMGTGLLNIFKAMPDVRVAAVCDVYEPHVLRAKSEAAGKPDTYGDFRKVLDRKDIDAVVIATPDHWHAIPTILACQAGKDVYCEKPLTHRVAEGRAVVTAAEKAKRVTQMGNLIHAGENYHRVVEIVRSGVLGKITKTRVWMAADRSGLGRPADASVPAGLDYNFWLGPAPERPFNPQRFTFNWRWYWDYGGGVLTDFCCHIVDLVHWAMEVDAPKTISATGGHYALDDNNETPDTLEVVYEYEKGDDKFLMVWSQTDANAHGLEGLGQGIMFQGTEATLIATYNSYKIIPAKGKSIVEPPKTLARSVGHHREWLNAIKSRGTCSCNFEYGHRLSSVGELGNISLLTGEKLAWDAKAERITNHADANQYLTKEYRKPWILPAV</sequence>
<evidence type="ECO:0000259" key="2">
    <source>
        <dbReference type="Pfam" id="PF19051"/>
    </source>
</evidence>
<dbReference type="KEGG" id="pbor:BSF38_01038"/>
<keyword evidence="4" id="KW-1185">Reference proteome</keyword>
<evidence type="ECO:0000259" key="1">
    <source>
        <dbReference type="Pfam" id="PF01408"/>
    </source>
</evidence>
<dbReference type="OrthoDB" id="9792935at2"/>
<dbReference type="PANTHER" id="PTHR43818">
    <property type="entry name" value="BCDNA.GH03377"/>
    <property type="match status" value="1"/>
</dbReference>
<dbReference type="InterPro" id="IPR000683">
    <property type="entry name" value="Gfo/Idh/MocA-like_OxRdtase_N"/>
</dbReference>
<dbReference type="PANTHER" id="PTHR43818:SF10">
    <property type="entry name" value="NADH-DEPENDENT DEHYDROGENASE-RELATED"/>
    <property type="match status" value="1"/>
</dbReference>
<dbReference type="InterPro" id="IPR006311">
    <property type="entry name" value="TAT_signal"/>
</dbReference>
<proteinExistence type="predicted"/>
<dbReference type="STRING" id="1387353.BSF38_01038"/>
<reference evidence="4" key="1">
    <citation type="submission" date="2016-12" db="EMBL/GenBank/DDBJ databases">
        <title>Comparative genomics of four Isosphaeraceae planctomycetes: a common pool of plasmids and glycoside hydrolase genes.</title>
        <authorList>
            <person name="Ivanova A."/>
        </authorList>
    </citation>
    <scope>NUCLEOTIDE SEQUENCE [LARGE SCALE GENOMIC DNA]</scope>
    <source>
        <strain evidence="4">PX4</strain>
    </source>
</reference>
<dbReference type="InterPro" id="IPR050463">
    <property type="entry name" value="Gfo/Idh/MocA_oxidrdct_glycsds"/>
</dbReference>
<name>A0A1U7CL07_9BACT</name>
<dbReference type="SUPFAM" id="SSF51735">
    <property type="entry name" value="NAD(P)-binding Rossmann-fold domains"/>
    <property type="match status" value="1"/>
</dbReference>
<dbReference type="Pfam" id="PF19051">
    <property type="entry name" value="GFO_IDH_MocA_C2"/>
    <property type="match status" value="1"/>
</dbReference>
<dbReference type="RefSeq" id="WP_076343765.1">
    <property type="nucleotide sequence ID" value="NZ_CP019082.1"/>
</dbReference>
<protein>
    <recommendedName>
        <fullName evidence="5">Inositol 2-dehydrogenase</fullName>
    </recommendedName>
</protein>
<dbReference type="AlphaFoldDB" id="A0A1U7CL07"/>
<dbReference type="EMBL" id="CP019082">
    <property type="protein sequence ID" value="APW59611.1"/>
    <property type="molecule type" value="Genomic_DNA"/>
</dbReference>
<evidence type="ECO:0008006" key="5">
    <source>
        <dbReference type="Google" id="ProtNLM"/>
    </source>
</evidence>
<dbReference type="Proteomes" id="UP000186309">
    <property type="component" value="Chromosome"/>
</dbReference>
<dbReference type="Gene3D" id="3.30.360.10">
    <property type="entry name" value="Dihydrodipicolinate Reductase, domain 2"/>
    <property type="match status" value="1"/>
</dbReference>
<evidence type="ECO:0000313" key="4">
    <source>
        <dbReference type="Proteomes" id="UP000186309"/>
    </source>
</evidence>
<dbReference type="InterPro" id="IPR036291">
    <property type="entry name" value="NAD(P)-bd_dom_sf"/>
</dbReference>
<organism evidence="3 4">
    <name type="scientific">Paludisphaera borealis</name>
    <dbReference type="NCBI Taxonomy" id="1387353"/>
    <lineage>
        <taxon>Bacteria</taxon>
        <taxon>Pseudomonadati</taxon>
        <taxon>Planctomycetota</taxon>
        <taxon>Planctomycetia</taxon>
        <taxon>Isosphaerales</taxon>
        <taxon>Isosphaeraceae</taxon>
        <taxon>Paludisphaera</taxon>
    </lineage>
</organism>
<dbReference type="PROSITE" id="PS51318">
    <property type="entry name" value="TAT"/>
    <property type="match status" value="1"/>
</dbReference>
<dbReference type="GO" id="GO:0000166">
    <property type="term" value="F:nucleotide binding"/>
    <property type="evidence" value="ECO:0007669"/>
    <property type="project" value="InterPro"/>
</dbReference>
<dbReference type="SUPFAM" id="SSF55347">
    <property type="entry name" value="Glyceraldehyde-3-phosphate dehydrogenase-like, C-terminal domain"/>
    <property type="match status" value="1"/>
</dbReference>
<gene>
    <name evidence="3" type="ORF">BSF38_01038</name>
</gene>
<evidence type="ECO:0000313" key="3">
    <source>
        <dbReference type="EMBL" id="APW59611.1"/>
    </source>
</evidence>
<feature type="domain" description="Gfo/Idh/MocA-like oxidoreductase N-terminal" evidence="1">
    <location>
        <begin position="48"/>
        <end position="166"/>
    </location>
</feature>
<dbReference type="Gene3D" id="3.40.50.720">
    <property type="entry name" value="NAD(P)-binding Rossmann-like Domain"/>
    <property type="match status" value="1"/>
</dbReference>
<feature type="domain" description="Gfo/Idh/MocA-like oxidoreductase bacterial type C-terminal" evidence="2">
    <location>
        <begin position="202"/>
        <end position="433"/>
    </location>
</feature>